<dbReference type="Gene3D" id="2.60.40.4100">
    <property type="entry name" value="Zona pellucida, ZP-C domain"/>
    <property type="match status" value="1"/>
</dbReference>
<keyword evidence="7 14" id="KW-0165">Cleavage on pair of basic residues</keyword>
<dbReference type="Pfam" id="PF23344">
    <property type="entry name" value="ZP-N"/>
    <property type="match status" value="1"/>
</dbReference>
<keyword evidence="9 14" id="KW-0732">Signal</keyword>
<keyword evidence="13" id="KW-0325">Glycoprotein</keyword>
<evidence type="ECO:0000256" key="9">
    <source>
        <dbReference type="ARBA" id="ARBA00022729"/>
    </source>
</evidence>
<comment type="function">
    <text evidence="14">Component of the zona pellucida, an extracellular matrix surrounding oocytes which mediates sperm binding, induction of the acrosome reaction and prevents post-fertilization polyspermy. The zona pellucida is composed of 3 to 4 glycoproteins, ZP1, ZP2, ZP3, and ZP4. ZP3 is essential for sperm binding and zona matrix formation.</text>
</comment>
<evidence type="ECO:0000256" key="12">
    <source>
        <dbReference type="ARBA" id="ARBA00023157"/>
    </source>
</evidence>
<dbReference type="GO" id="GO:0005886">
    <property type="term" value="C:plasma membrane"/>
    <property type="evidence" value="ECO:0007669"/>
    <property type="project" value="UniProtKB-SubCell"/>
</dbReference>
<dbReference type="GO" id="GO:0007339">
    <property type="term" value="P:binding of sperm to zona pellucida"/>
    <property type="evidence" value="ECO:0007669"/>
    <property type="project" value="UniProtKB-UniRule"/>
</dbReference>
<keyword evidence="11" id="KW-0472">Membrane</keyword>
<keyword evidence="6 14" id="KW-0272">Extracellular matrix</keyword>
<keyword evidence="8" id="KW-0812">Transmembrane</keyword>
<evidence type="ECO:0000256" key="1">
    <source>
        <dbReference type="ARBA" id="ARBA00004498"/>
    </source>
</evidence>
<proteinExistence type="inferred from homology"/>
<dbReference type="PRINTS" id="PR00023">
    <property type="entry name" value="ZPELLUCIDA"/>
</dbReference>
<comment type="subcellular location">
    <subcellularLocation>
        <location evidence="1">Secreted</location>
        <location evidence="1">Extracellular space</location>
        <location evidence="1">Extracellular matrix</location>
    </subcellularLocation>
    <subcellularLocation>
        <location evidence="14">Zona pellucida</location>
    </subcellularLocation>
    <subcellularLocation>
        <location evidence="14">Cell membrane</location>
        <topology evidence="14">Single-pass type I membrane protein</topology>
    </subcellularLocation>
</comment>
<keyword evidence="17" id="KW-1185">Reference proteome</keyword>
<dbReference type="InterPro" id="IPR048290">
    <property type="entry name" value="ZP_chr"/>
</dbReference>
<dbReference type="GO" id="GO:0035805">
    <property type="term" value="C:egg coat"/>
    <property type="evidence" value="ECO:0007669"/>
    <property type="project" value="UniProtKB-SubCell"/>
</dbReference>
<organism evidence="16 17">
    <name type="scientific">Chelydra serpentina</name>
    <name type="common">Snapping turtle</name>
    <name type="synonym">Testudo serpentina</name>
    <dbReference type="NCBI Taxonomy" id="8475"/>
    <lineage>
        <taxon>Eukaryota</taxon>
        <taxon>Metazoa</taxon>
        <taxon>Chordata</taxon>
        <taxon>Craniata</taxon>
        <taxon>Vertebrata</taxon>
        <taxon>Euteleostomi</taxon>
        <taxon>Archelosauria</taxon>
        <taxon>Testudinata</taxon>
        <taxon>Testudines</taxon>
        <taxon>Cryptodira</taxon>
        <taxon>Durocryptodira</taxon>
        <taxon>Americhelydia</taxon>
        <taxon>Chelydroidea</taxon>
        <taxon>Chelydridae</taxon>
        <taxon>Chelydra</taxon>
    </lineage>
</organism>
<dbReference type="GO" id="GO:0035803">
    <property type="term" value="P:egg coat formation"/>
    <property type="evidence" value="ECO:0007669"/>
    <property type="project" value="UniProtKB-UniRule"/>
</dbReference>
<dbReference type="Pfam" id="PF00100">
    <property type="entry name" value="Zona_pellucida"/>
    <property type="match status" value="1"/>
</dbReference>
<evidence type="ECO:0000313" key="17">
    <source>
        <dbReference type="Proteomes" id="UP000694403"/>
    </source>
</evidence>
<comment type="PTM">
    <text evidence="14">Proteolytically cleaved before the transmembrane segment to yield the secreted ectodomain incorporated in the zona pellucida.</text>
</comment>
<evidence type="ECO:0000256" key="11">
    <source>
        <dbReference type="ARBA" id="ARBA00023136"/>
    </source>
</evidence>
<dbReference type="FunFam" id="2.60.40.3210:FF:000001">
    <property type="entry name" value="Zona pellucida sperm-binding protein 3"/>
    <property type="match status" value="1"/>
</dbReference>
<evidence type="ECO:0000256" key="6">
    <source>
        <dbReference type="ARBA" id="ARBA00022530"/>
    </source>
</evidence>
<evidence type="ECO:0000256" key="14">
    <source>
        <dbReference type="RuleBase" id="RU367066"/>
    </source>
</evidence>
<dbReference type="AlphaFoldDB" id="A0A8C3SSP3"/>
<evidence type="ECO:0000256" key="13">
    <source>
        <dbReference type="ARBA" id="ARBA00023180"/>
    </source>
</evidence>
<dbReference type="Ensembl" id="ENSCSRT00000018832.1">
    <property type="protein sequence ID" value="ENSCSRP00000017999.1"/>
    <property type="gene ID" value="ENSCSRG00000012727.1"/>
</dbReference>
<dbReference type="InterPro" id="IPR042235">
    <property type="entry name" value="ZP-C_dom"/>
</dbReference>
<dbReference type="FunFam" id="2.60.40.4100:FF:000002">
    <property type="entry name" value="Zona pellucida sperm-binding protein 3"/>
    <property type="match status" value="1"/>
</dbReference>
<dbReference type="GO" id="GO:2000344">
    <property type="term" value="P:positive regulation of acrosome reaction"/>
    <property type="evidence" value="ECO:0007669"/>
    <property type="project" value="UniProtKB-UniRule"/>
</dbReference>
<dbReference type="GO" id="GO:0035804">
    <property type="term" value="F:structural constituent of egg coat"/>
    <property type="evidence" value="ECO:0007669"/>
    <property type="project" value="UniProtKB-UniRule"/>
</dbReference>
<reference evidence="16" key="1">
    <citation type="submission" date="2025-08" db="UniProtKB">
        <authorList>
            <consortium name="Ensembl"/>
        </authorList>
    </citation>
    <scope>IDENTIFICATION</scope>
</reference>
<name>A0A8C3SSP3_CHESE</name>
<evidence type="ECO:0000256" key="8">
    <source>
        <dbReference type="ARBA" id="ARBA00022692"/>
    </source>
</evidence>
<keyword evidence="10" id="KW-1133">Transmembrane helix</keyword>
<evidence type="ECO:0000256" key="4">
    <source>
        <dbReference type="ARBA" id="ARBA00022475"/>
    </source>
</evidence>
<reference evidence="16" key="2">
    <citation type="submission" date="2025-09" db="UniProtKB">
        <authorList>
            <consortium name="Ensembl"/>
        </authorList>
    </citation>
    <scope>IDENTIFICATION</scope>
</reference>
<keyword evidence="4 14" id="KW-1003">Cell membrane</keyword>
<evidence type="ECO:0000256" key="3">
    <source>
        <dbReference type="ARBA" id="ARBA00017980"/>
    </source>
</evidence>
<protein>
    <recommendedName>
        <fullName evidence="3 14">Zona pellucida sperm-binding protein 3</fullName>
    </recommendedName>
</protein>
<sequence>MSILNTTGPSTDPWRSCCLPLSTVKTDCFIPTLCFPSFKQQAHVPSIAQPYPWARVDVSLLRAVSLLHPVKVQCEEAQMVITVCRDLFGMAACWYTSLNAAENMVTFAAGLHECSSTLQTPDSLVYSTNLSYNPTPASHPVILRTSPAVIPIECHYHRKDNVSSKAIKLTWVPLSSTLSLEERLSFSLMNDDWSTERPFNGFQLGEVMHIQADVSTGNHVDLRLFVDSYVATLNPDRDSSPRYAVLDFNGCLVDGKSVDTPSAFISPRSREDTLQLMFMVDVFRFAGDAGNLIYISCHLKVTAAEQAPDALNKACSFNKAGNIWSPVEGTRQICSCCETGNCGLVGGQSRRVNPLDRWSGRRFQRDVPPRHGKVSNVYILQTDIQVWLFRWGSIPNPVSKVLLVSFSSILHTGDSWGREDQADDVVIGPLFILNQGSKGLLEHRLEAPQGKASASCDMAEMPMASVLMALLSLHRCCRGAGHKGGPGFHGSSHSSGLVSVAVAVALAQGSATFQKWCAESSFIHSNLRFRVPVIHF</sequence>
<feature type="domain" description="ZP" evidence="15">
    <location>
        <begin position="60"/>
        <end position="322"/>
    </location>
</feature>
<dbReference type="PROSITE" id="PS51034">
    <property type="entry name" value="ZP_2"/>
    <property type="match status" value="1"/>
</dbReference>
<comment type="domain">
    <text evidence="14">The ZP domain is involved in the polymerization of the ZP proteins to form the zona pellucida.</text>
</comment>
<keyword evidence="12 14" id="KW-1015">Disulfide bond</keyword>
<dbReference type="GO" id="GO:0032190">
    <property type="term" value="F:acrosin binding"/>
    <property type="evidence" value="ECO:0007669"/>
    <property type="project" value="TreeGrafter"/>
</dbReference>
<dbReference type="PANTHER" id="PTHR11576">
    <property type="entry name" value="ZONA PELLUCIDA SPERM-BINDING PROTEIN 3"/>
    <property type="match status" value="1"/>
</dbReference>
<evidence type="ECO:0000256" key="10">
    <source>
        <dbReference type="ARBA" id="ARBA00022989"/>
    </source>
</evidence>
<comment type="similarity">
    <text evidence="2 14">Belongs to the ZP domain family. ZPC subfamily.</text>
</comment>
<dbReference type="InterPro" id="IPR055355">
    <property type="entry name" value="ZP-C"/>
</dbReference>
<keyword evidence="5 14" id="KW-0964">Secreted</keyword>
<evidence type="ECO:0000313" key="16">
    <source>
        <dbReference type="Ensembl" id="ENSCSRP00000017999.1"/>
    </source>
</evidence>
<dbReference type="SMART" id="SM00241">
    <property type="entry name" value="ZP"/>
    <property type="match status" value="1"/>
</dbReference>
<evidence type="ECO:0000256" key="2">
    <source>
        <dbReference type="ARBA" id="ARBA00006735"/>
    </source>
</evidence>
<accession>A0A8C3SSP3</accession>
<dbReference type="Gene3D" id="2.60.40.3210">
    <property type="entry name" value="Zona pellucida, ZP-N domain"/>
    <property type="match status" value="1"/>
</dbReference>
<dbReference type="InterPro" id="IPR001507">
    <property type="entry name" value="ZP_dom"/>
</dbReference>
<evidence type="ECO:0000256" key="5">
    <source>
        <dbReference type="ARBA" id="ARBA00022525"/>
    </source>
</evidence>
<dbReference type="Proteomes" id="UP000694403">
    <property type="component" value="Unplaced"/>
</dbReference>
<dbReference type="PANTHER" id="PTHR11576:SF2">
    <property type="entry name" value="ZONA PELLUCIDA SPERM-BINDING PROTEIN 3"/>
    <property type="match status" value="1"/>
</dbReference>
<evidence type="ECO:0000259" key="15">
    <source>
        <dbReference type="PROSITE" id="PS51034"/>
    </source>
</evidence>
<evidence type="ECO:0000256" key="7">
    <source>
        <dbReference type="ARBA" id="ARBA00022685"/>
    </source>
</evidence>
<dbReference type="InterPro" id="IPR055356">
    <property type="entry name" value="ZP-N"/>
</dbReference>